<organism evidence="2 3">
    <name type="scientific">Terrihabitans soli</name>
    <dbReference type="NCBI Taxonomy" id="708113"/>
    <lineage>
        <taxon>Bacteria</taxon>
        <taxon>Pseudomonadati</taxon>
        <taxon>Pseudomonadota</taxon>
        <taxon>Alphaproteobacteria</taxon>
        <taxon>Hyphomicrobiales</taxon>
        <taxon>Terrihabitans</taxon>
    </lineage>
</organism>
<feature type="transmembrane region" description="Helical" evidence="1">
    <location>
        <begin position="37"/>
        <end position="55"/>
    </location>
</feature>
<name>A0A6S6QMF2_9HYPH</name>
<feature type="transmembrane region" description="Helical" evidence="1">
    <location>
        <begin position="7"/>
        <end position="31"/>
    </location>
</feature>
<dbReference type="Proteomes" id="UP000515317">
    <property type="component" value="Chromosome"/>
</dbReference>
<dbReference type="AlphaFoldDB" id="A0A6S6QMF2"/>
<dbReference type="RefSeq" id="WP_222875267.1">
    <property type="nucleotide sequence ID" value="NZ_AP023361.1"/>
</dbReference>
<proteinExistence type="predicted"/>
<keyword evidence="1" id="KW-0472">Membrane</keyword>
<reference evidence="2 3" key="1">
    <citation type="submission" date="2020-08" db="EMBL/GenBank/DDBJ databases">
        <title>Genome sequence of Rhizobiales bacterium strain IZ6.</title>
        <authorList>
            <person name="Nakai R."/>
            <person name="Naganuma T."/>
        </authorList>
    </citation>
    <scope>NUCLEOTIDE SEQUENCE [LARGE SCALE GENOMIC DNA]</scope>
    <source>
        <strain evidence="2 3">IZ6</strain>
    </source>
</reference>
<accession>A0A6S6QMF2</accession>
<keyword evidence="1" id="KW-0812">Transmembrane</keyword>
<sequence length="56" mass="6016">MRVGKPSALMFIISAILATLAVLAMLTNIPIVDGHEFIFMFAAWAVLALSTVIRGI</sequence>
<dbReference type="EMBL" id="AP023361">
    <property type="protein sequence ID" value="BCJ91634.1"/>
    <property type="molecule type" value="Genomic_DNA"/>
</dbReference>
<evidence type="ECO:0000256" key="1">
    <source>
        <dbReference type="SAM" id="Phobius"/>
    </source>
</evidence>
<dbReference type="KEGG" id="tso:IZ6_23690"/>
<keyword evidence="1" id="KW-1133">Transmembrane helix</keyword>
<evidence type="ECO:0000313" key="3">
    <source>
        <dbReference type="Proteomes" id="UP000515317"/>
    </source>
</evidence>
<keyword evidence="3" id="KW-1185">Reference proteome</keyword>
<evidence type="ECO:0000313" key="2">
    <source>
        <dbReference type="EMBL" id="BCJ91634.1"/>
    </source>
</evidence>
<protein>
    <submittedName>
        <fullName evidence="2">Uncharacterized protein</fullName>
    </submittedName>
</protein>
<gene>
    <name evidence="2" type="ORF">IZ6_23690</name>
</gene>